<dbReference type="EMBL" id="JAUHJR010000140">
    <property type="protein sequence ID" value="MDN4163700.1"/>
    <property type="molecule type" value="Genomic_DNA"/>
</dbReference>
<dbReference type="RefSeq" id="WP_300963029.1">
    <property type="nucleotide sequence ID" value="NZ_JAUHJR010000140.1"/>
</dbReference>
<evidence type="ECO:0000313" key="2">
    <source>
        <dbReference type="Proteomes" id="UP001168537"/>
    </source>
</evidence>
<proteinExistence type="predicted"/>
<reference evidence="1" key="1">
    <citation type="submission" date="2023-06" db="EMBL/GenBank/DDBJ databases">
        <title>Draft genome sequence of Nocardioides sp. SOB72.</title>
        <authorList>
            <person name="Zhang G."/>
        </authorList>
    </citation>
    <scope>NUCLEOTIDE SEQUENCE</scope>
    <source>
        <strain evidence="1">SOB72</strain>
    </source>
</reference>
<name>A0ABT8EZU9_9ACTN</name>
<dbReference type="Proteomes" id="UP001168537">
    <property type="component" value="Unassembled WGS sequence"/>
</dbReference>
<gene>
    <name evidence="1" type="ORF">QWY29_20250</name>
</gene>
<evidence type="ECO:0000313" key="1">
    <source>
        <dbReference type="EMBL" id="MDN4163700.1"/>
    </source>
</evidence>
<protein>
    <submittedName>
        <fullName evidence="1">Uncharacterized protein</fullName>
    </submittedName>
</protein>
<sequence length="87" mass="9313">MSLVVLVTFCRSLGISEHAAGSDAAGSGLTLEDLASGKLKIVDLTYALNDKNAYWPAANYEPFRLKTIATLEQNGVLSKAFSTPEHL</sequence>
<feature type="non-terminal residue" evidence="1">
    <location>
        <position position="87"/>
    </location>
</feature>
<keyword evidence="2" id="KW-1185">Reference proteome</keyword>
<comment type="caution">
    <text evidence="1">The sequence shown here is derived from an EMBL/GenBank/DDBJ whole genome shotgun (WGS) entry which is preliminary data.</text>
</comment>
<organism evidence="1 2">
    <name type="scientific">Nocardioides abyssi</name>
    <dbReference type="NCBI Taxonomy" id="3058370"/>
    <lineage>
        <taxon>Bacteria</taxon>
        <taxon>Bacillati</taxon>
        <taxon>Actinomycetota</taxon>
        <taxon>Actinomycetes</taxon>
        <taxon>Propionibacteriales</taxon>
        <taxon>Nocardioidaceae</taxon>
        <taxon>Nocardioides</taxon>
    </lineage>
</organism>
<accession>A0ABT8EZU9</accession>